<dbReference type="Gene3D" id="6.10.140.140">
    <property type="match status" value="1"/>
</dbReference>
<dbReference type="PANTHER" id="PTHR45935:SF15">
    <property type="entry name" value="SCAN BOX DOMAIN-CONTAINING PROTEIN"/>
    <property type="match status" value="1"/>
</dbReference>
<feature type="compositionally biased region" description="Polar residues" evidence="4">
    <location>
        <begin position="76"/>
        <end position="89"/>
    </location>
</feature>
<dbReference type="PANTHER" id="PTHR45935">
    <property type="entry name" value="PROTEIN ZBED8-RELATED"/>
    <property type="match status" value="1"/>
</dbReference>
<evidence type="ECO:0000313" key="9">
    <source>
        <dbReference type="Proteomes" id="UP000694380"/>
    </source>
</evidence>
<dbReference type="PROSITE" id="PS50806">
    <property type="entry name" value="KRAB_RELATED"/>
    <property type="match status" value="1"/>
</dbReference>
<feature type="domain" description="KRAB" evidence="6">
    <location>
        <begin position="148"/>
        <end position="209"/>
    </location>
</feature>
<dbReference type="SMART" id="SM00349">
    <property type="entry name" value="KRAB"/>
    <property type="match status" value="1"/>
</dbReference>
<keyword evidence="1" id="KW-0805">Transcription regulation</keyword>
<evidence type="ECO:0000256" key="3">
    <source>
        <dbReference type="ARBA" id="ARBA00023242"/>
    </source>
</evidence>
<feature type="domain" description="SCAN box" evidence="5">
    <location>
        <begin position="6"/>
        <end position="69"/>
    </location>
</feature>
<dbReference type="PROSITE" id="PS50805">
    <property type="entry name" value="KRAB"/>
    <property type="match status" value="1"/>
</dbReference>
<evidence type="ECO:0008006" key="10">
    <source>
        <dbReference type="Google" id="ProtNLM"/>
    </source>
</evidence>
<protein>
    <recommendedName>
        <fullName evidence="10">KRAB domain-containing protein</fullName>
    </recommendedName>
</protein>
<dbReference type="PROSITE" id="PS50804">
    <property type="entry name" value="SCAN_BOX"/>
    <property type="match status" value="1"/>
</dbReference>
<dbReference type="InterPro" id="IPR036051">
    <property type="entry name" value="KRAB_dom_sf"/>
</dbReference>
<dbReference type="SUPFAM" id="SSF47353">
    <property type="entry name" value="Retrovirus capsid dimerization domain-like"/>
    <property type="match status" value="1"/>
</dbReference>
<reference evidence="8" key="2">
    <citation type="submission" date="2025-09" db="UniProtKB">
        <authorList>
            <consortium name="Ensembl"/>
        </authorList>
    </citation>
    <scope>IDENTIFICATION</scope>
</reference>
<evidence type="ECO:0000259" key="7">
    <source>
        <dbReference type="PROSITE" id="PS50806"/>
    </source>
</evidence>
<dbReference type="InterPro" id="IPR003309">
    <property type="entry name" value="SCAN_dom"/>
</dbReference>
<reference evidence="8" key="1">
    <citation type="submission" date="2025-08" db="UniProtKB">
        <authorList>
            <consortium name="Ensembl"/>
        </authorList>
    </citation>
    <scope>IDENTIFICATION</scope>
</reference>
<evidence type="ECO:0000256" key="4">
    <source>
        <dbReference type="SAM" id="MobiDB-lite"/>
    </source>
</evidence>
<dbReference type="Pfam" id="PF02023">
    <property type="entry name" value="SCAN"/>
    <property type="match status" value="1"/>
</dbReference>
<dbReference type="GeneTree" id="ENSGT00940000156207"/>
<feature type="domain" description="KRAB-related" evidence="7">
    <location>
        <begin position="145"/>
        <end position="209"/>
    </location>
</feature>
<dbReference type="AlphaFoldDB" id="A0A8C3F6J3"/>
<evidence type="ECO:0000259" key="6">
    <source>
        <dbReference type="PROSITE" id="PS50805"/>
    </source>
</evidence>
<dbReference type="Proteomes" id="UP000694380">
    <property type="component" value="Unplaced"/>
</dbReference>
<dbReference type="SUPFAM" id="SSF109640">
    <property type="entry name" value="KRAB domain (Kruppel-associated box)"/>
    <property type="match status" value="1"/>
</dbReference>
<dbReference type="InterPro" id="IPR038269">
    <property type="entry name" value="SCAN_sf"/>
</dbReference>
<dbReference type="InterPro" id="IPR050916">
    <property type="entry name" value="SCAN-C2H2_zinc_finger"/>
</dbReference>
<dbReference type="Pfam" id="PF01352">
    <property type="entry name" value="KRAB"/>
    <property type="match status" value="1"/>
</dbReference>
<keyword evidence="2" id="KW-0804">Transcription</keyword>
<dbReference type="Ensembl" id="ENSCPBT00000004370.1">
    <property type="protein sequence ID" value="ENSCPBP00000003576.1"/>
    <property type="gene ID" value="ENSCPBG00000002835.1"/>
</dbReference>
<sequence length="209" mass="22779">MAGMWAPREMLARLSQAARLWLRPGERTKEQIVDVVVREQFLGALQADVRAWVTAREPRSSEEAAVLAEACLGQEEPTQPAQVAETTQDGEIPAPSALPAASPSPASPAPPACCTPPTPAETRTVWGRWDCGWGTGPEWGLWLFQGAVTFEEVAVYFTEEEWAVLDPSQRALYGDVMQENYKSVTSLGKGFLVPLGIRSFLSTNITFSA</sequence>
<dbReference type="InterPro" id="IPR003655">
    <property type="entry name" value="aKRAB"/>
</dbReference>
<dbReference type="SMART" id="SM00431">
    <property type="entry name" value="SCAN"/>
    <property type="match status" value="1"/>
</dbReference>
<feature type="compositionally biased region" description="Low complexity" evidence="4">
    <location>
        <begin position="93"/>
        <end position="104"/>
    </location>
</feature>
<evidence type="ECO:0000256" key="1">
    <source>
        <dbReference type="ARBA" id="ARBA00023015"/>
    </source>
</evidence>
<keyword evidence="9" id="KW-1185">Reference proteome</keyword>
<dbReference type="Gene3D" id="1.10.4020.10">
    <property type="entry name" value="DNA breaking-rejoining enzymes"/>
    <property type="match status" value="1"/>
</dbReference>
<dbReference type="InterPro" id="IPR001909">
    <property type="entry name" value="KRAB"/>
</dbReference>
<dbReference type="GO" id="GO:0006355">
    <property type="term" value="P:regulation of DNA-templated transcription"/>
    <property type="evidence" value="ECO:0007669"/>
    <property type="project" value="InterPro"/>
</dbReference>
<accession>A0A8C3F6J3</accession>
<keyword evidence="3" id="KW-0539">Nucleus</keyword>
<dbReference type="CDD" id="cd07765">
    <property type="entry name" value="KRAB_A-box"/>
    <property type="match status" value="1"/>
</dbReference>
<feature type="compositionally biased region" description="Pro residues" evidence="4">
    <location>
        <begin position="105"/>
        <end position="118"/>
    </location>
</feature>
<proteinExistence type="predicted"/>
<feature type="region of interest" description="Disordered" evidence="4">
    <location>
        <begin position="74"/>
        <end position="118"/>
    </location>
</feature>
<evidence type="ECO:0000259" key="5">
    <source>
        <dbReference type="PROSITE" id="PS50804"/>
    </source>
</evidence>
<name>A0A8C3F6J3_CHRPI</name>
<evidence type="ECO:0000256" key="2">
    <source>
        <dbReference type="ARBA" id="ARBA00023163"/>
    </source>
</evidence>
<evidence type="ECO:0000313" key="8">
    <source>
        <dbReference type="Ensembl" id="ENSCPBP00000003576.1"/>
    </source>
</evidence>
<organism evidence="8 9">
    <name type="scientific">Chrysemys picta bellii</name>
    <name type="common">Western painted turtle</name>
    <name type="synonym">Emys bellii</name>
    <dbReference type="NCBI Taxonomy" id="8478"/>
    <lineage>
        <taxon>Eukaryota</taxon>
        <taxon>Metazoa</taxon>
        <taxon>Chordata</taxon>
        <taxon>Craniata</taxon>
        <taxon>Vertebrata</taxon>
        <taxon>Euteleostomi</taxon>
        <taxon>Archelosauria</taxon>
        <taxon>Testudinata</taxon>
        <taxon>Testudines</taxon>
        <taxon>Cryptodira</taxon>
        <taxon>Durocryptodira</taxon>
        <taxon>Testudinoidea</taxon>
        <taxon>Emydidae</taxon>
        <taxon>Chrysemys</taxon>
    </lineage>
</organism>